<dbReference type="PROSITE" id="PS50102">
    <property type="entry name" value="RRM"/>
    <property type="match status" value="2"/>
</dbReference>
<dbReference type="GO" id="GO:0005654">
    <property type="term" value="C:nucleoplasm"/>
    <property type="evidence" value="ECO:0007669"/>
    <property type="project" value="TreeGrafter"/>
</dbReference>
<dbReference type="InterPro" id="IPR000504">
    <property type="entry name" value="RRM_dom"/>
</dbReference>
<evidence type="ECO:0000256" key="4">
    <source>
        <dbReference type="SAM" id="MobiDB-lite"/>
    </source>
</evidence>
<evidence type="ECO:0000259" key="5">
    <source>
        <dbReference type="PROSITE" id="PS50102"/>
    </source>
</evidence>
<dbReference type="GO" id="GO:0061574">
    <property type="term" value="C:ASAP complex"/>
    <property type="evidence" value="ECO:0007669"/>
    <property type="project" value="TreeGrafter"/>
</dbReference>
<dbReference type="OrthoDB" id="360390at2759"/>
<feature type="region of interest" description="Disordered" evidence="4">
    <location>
        <begin position="1"/>
        <end position="44"/>
    </location>
</feature>
<dbReference type="SUPFAM" id="SSF54928">
    <property type="entry name" value="RNA-binding domain, RBD"/>
    <property type="match status" value="1"/>
</dbReference>
<feature type="compositionally biased region" description="Basic and acidic residues" evidence="4">
    <location>
        <begin position="1215"/>
        <end position="1225"/>
    </location>
</feature>
<feature type="compositionally biased region" description="Basic residues" evidence="4">
    <location>
        <begin position="1144"/>
        <end position="1153"/>
    </location>
</feature>
<dbReference type="PANTHER" id="PTHR15481:SF5">
    <property type="entry name" value="SQUAMOUS CELL CARCINOMA ANTIGEN RECOGNIZED BY T-CELLS 3"/>
    <property type="match status" value="1"/>
</dbReference>
<feature type="compositionally biased region" description="Low complexity" evidence="4">
    <location>
        <begin position="1440"/>
        <end position="1451"/>
    </location>
</feature>
<feature type="compositionally biased region" description="Basic and acidic residues" evidence="4">
    <location>
        <begin position="1"/>
        <end position="12"/>
    </location>
</feature>
<sequence>MAIVEDEVRNGSEEENEIEVVVEEDDADHDSDDSDDDDDDEIMEKKVAELEQRIEEDPYNYNDHIELIQALWSISELDRWRAAFDRLHQLSLLRAEHWLLRLQTEETLAHSPQSREHIANLFQQATLDCYSIPILSEWCSWSLSAGEAVSARAQLEEVLRRAGADPLSGKIFWDAKLELEKAKLDSMKAGNSGRLPRRRSQENRRRTRSSYDSSGTSSTDSSVERANWRHNKIRKKDAGNRRNELLKSVHNNFTVDKLKKIPPSYEFLFEPEQFDKLIEKEGGASKVFAKLQPAKKNYVASSKLPTFKPQEQEVSSSSEGTQTSYTASAAAIEKNVFSKASLNHTRPFKLCKLCYSSGALALPKLSTTPSYAAQSPSQEEICAVVVDVYWWKHAVSKCSLIHLPQITHHLVTDASNLGWGAMLNDTLLSGTWERNQQGWHSNLKELVAIQRAIQARAEDLKGASLLIQSDNSTALAYLRNEGGVKSARLMKQTREPQSKDLAKFLAYLHVKEGFKPSTIQLYRSAVSTICEPHLGKKLSEDIFVRHVLKSIAQANPPSSRVPIWDPQQVVSWLQNNVPQEVTYFEASRRCAVILLLASGRRVHDLTLLRISPQHLEDNGTDMTFWPVFGSKTDTAKQSGWKLNVNEDERICPVFWIRKVIDLLKIRRRSFQQLFITIHGEPKPASRTVIANWVRTVFKAAGIDATPGSTRSAVASYNWIHNVPIDMILQKGFTLPIKPALCSEPCPGTFRYLVRINERINLGDKPAPTWWGSEGDEDYKEQRQRVLWCLEEAVSRPLLRGDEAWPQLEELALALHDQAYVDKVKKQHDAATEYLQKITPYEDKLLTMEDPEEKIKVYQEYIETVKELSKEEKFSECDSNGILKVLYDRATSECLSCAESHELLLAGARHAQRAGSRATVCRVLDACTRRCPRKATFWVLKMQQAEHEEKDFDEVKTIFETALSKGMESYKQAEALWLAYLEHARRRTAFERADHVQRLRRSFRLAWDSLAEAWGEEANDCEVPLFWARIEYKRIKDPAQGKEIFEEIFKYGDNKTLSKYWEALIHLERSRDPPSSERRLRDLHRRALRSVQDYPPAVARLWADHERDHGPLAAAVECAQLCEEKLKEWRESYQAMKDKMMGQKNKGKNAQNKKSKTDNKKNKEDKLKGKRKSGDASEGSEVKRKKDAVMEVDVPEKDKDSGGVKRSHEEDDTELTDSKRQRRDSTEAGGGREACTLFVSNLEFKVNEENLRNKLSEFGDIVSMRVKAGVKAFGGSICYCQYKTPESVEKAIKHDRTPLDGRPMFLSRYAAGKGKVFKYALTAEKNKLFIRNLPFAHCTKDALTDIFAKYGKLSDVRVVTFKDGKPKGLAYVDYEDEESASIAVKQSNGLLVGDRNIEVAISAPPARAGAAPPARPAPHSGPSTTMRRTQLSSFIPRVLQTPSTSTSGTSSSNGKQSNGDSKRPLSNNDFRNLLLKK</sequence>
<dbReference type="SUPFAM" id="SSF48452">
    <property type="entry name" value="TPR-like"/>
    <property type="match status" value="2"/>
</dbReference>
<keyword evidence="2" id="KW-0233">DNA recombination</keyword>
<dbReference type="InterPro" id="IPR011990">
    <property type="entry name" value="TPR-like_helical_dom_sf"/>
</dbReference>
<feature type="region of interest" description="Disordered" evidence="4">
    <location>
        <begin position="1138"/>
        <end position="1229"/>
    </location>
</feature>
<dbReference type="Gene3D" id="1.10.443.10">
    <property type="entry name" value="Intergrase catalytic core"/>
    <property type="match status" value="1"/>
</dbReference>
<dbReference type="SMART" id="SM00360">
    <property type="entry name" value="RRM"/>
    <property type="match status" value="2"/>
</dbReference>
<evidence type="ECO:0000313" key="6">
    <source>
        <dbReference type="EMBL" id="CAH0713722.1"/>
    </source>
</evidence>
<feature type="compositionally biased region" description="Polar residues" evidence="4">
    <location>
        <begin position="1452"/>
        <end position="1469"/>
    </location>
</feature>
<proteinExistence type="predicted"/>
<dbReference type="PANTHER" id="PTHR15481">
    <property type="entry name" value="RIBONUCLEIC ACID BINDING PROTEIN S1"/>
    <property type="match status" value="1"/>
</dbReference>
<dbReference type="GO" id="GO:0003723">
    <property type="term" value="F:RNA binding"/>
    <property type="evidence" value="ECO:0007669"/>
    <property type="project" value="UniProtKB-UniRule"/>
</dbReference>
<dbReference type="CDD" id="cd09275">
    <property type="entry name" value="RNase_HI_RT_DIRS1"/>
    <property type="match status" value="1"/>
</dbReference>
<dbReference type="InterPro" id="IPR012677">
    <property type="entry name" value="Nucleotide-bd_a/b_plait_sf"/>
</dbReference>
<keyword evidence="1 3" id="KW-0694">RNA-binding</keyword>
<reference evidence="6" key="1">
    <citation type="submission" date="2021-12" db="EMBL/GenBank/DDBJ databases">
        <authorList>
            <person name="Martin H S."/>
        </authorList>
    </citation>
    <scope>NUCLEOTIDE SEQUENCE</scope>
</reference>
<feature type="compositionally biased region" description="Low complexity" evidence="4">
    <location>
        <begin position="210"/>
        <end position="221"/>
    </location>
</feature>
<dbReference type="Gene3D" id="1.25.40.10">
    <property type="entry name" value="Tetratricopeptide repeat domain"/>
    <property type="match status" value="2"/>
</dbReference>
<dbReference type="InterPro" id="IPR035979">
    <property type="entry name" value="RBD_domain_sf"/>
</dbReference>
<evidence type="ECO:0000313" key="7">
    <source>
        <dbReference type="Proteomes" id="UP000838878"/>
    </source>
</evidence>
<accession>A0A8J9U4J9</accession>
<dbReference type="GO" id="GO:0005737">
    <property type="term" value="C:cytoplasm"/>
    <property type="evidence" value="ECO:0007669"/>
    <property type="project" value="TreeGrafter"/>
</dbReference>
<gene>
    <name evidence="6" type="ORF">BINO364_LOCUS851</name>
</gene>
<dbReference type="SMART" id="SM00386">
    <property type="entry name" value="HAT"/>
    <property type="match status" value="3"/>
</dbReference>
<dbReference type="EMBL" id="OV170221">
    <property type="protein sequence ID" value="CAH0713722.1"/>
    <property type="molecule type" value="Genomic_DNA"/>
</dbReference>
<evidence type="ECO:0000256" key="3">
    <source>
        <dbReference type="PROSITE-ProRule" id="PRU00176"/>
    </source>
</evidence>
<dbReference type="GO" id="GO:0006310">
    <property type="term" value="P:DNA recombination"/>
    <property type="evidence" value="ECO:0007669"/>
    <property type="project" value="UniProtKB-KW"/>
</dbReference>
<feature type="region of interest" description="Disordered" evidence="4">
    <location>
        <begin position="1404"/>
        <end position="1476"/>
    </location>
</feature>
<dbReference type="Pfam" id="PF00076">
    <property type="entry name" value="RRM_1"/>
    <property type="match status" value="2"/>
</dbReference>
<feature type="domain" description="RRM" evidence="5">
    <location>
        <begin position="1325"/>
        <end position="1403"/>
    </location>
</feature>
<feature type="compositionally biased region" description="Acidic residues" evidence="4">
    <location>
        <begin position="13"/>
        <end position="42"/>
    </location>
</feature>
<feature type="compositionally biased region" description="Basic and acidic residues" evidence="4">
    <location>
        <begin position="1154"/>
        <end position="1208"/>
    </location>
</feature>
<dbReference type="GO" id="GO:0000398">
    <property type="term" value="P:mRNA splicing, via spliceosome"/>
    <property type="evidence" value="ECO:0007669"/>
    <property type="project" value="TreeGrafter"/>
</dbReference>
<feature type="region of interest" description="Disordered" evidence="4">
    <location>
        <begin position="188"/>
        <end position="230"/>
    </location>
</feature>
<dbReference type="Gene3D" id="3.30.70.330">
    <property type="match status" value="2"/>
</dbReference>
<feature type="compositionally biased region" description="Polar residues" evidence="4">
    <location>
        <begin position="1422"/>
        <end position="1432"/>
    </location>
</feature>
<evidence type="ECO:0000256" key="2">
    <source>
        <dbReference type="ARBA" id="ARBA00023172"/>
    </source>
</evidence>
<protein>
    <recommendedName>
        <fullName evidence="5">RRM domain-containing protein</fullName>
    </recommendedName>
</protein>
<dbReference type="SUPFAM" id="SSF56349">
    <property type="entry name" value="DNA breaking-rejoining enzymes"/>
    <property type="match status" value="1"/>
</dbReference>
<dbReference type="Proteomes" id="UP000838878">
    <property type="component" value="Chromosome 1"/>
</dbReference>
<evidence type="ECO:0000256" key="1">
    <source>
        <dbReference type="ARBA" id="ARBA00022884"/>
    </source>
</evidence>
<name>A0A8J9U4J9_9NEOP</name>
<dbReference type="InterPro" id="IPR003107">
    <property type="entry name" value="HAT"/>
</dbReference>
<feature type="domain" description="RRM" evidence="5">
    <location>
        <begin position="1234"/>
        <end position="1323"/>
    </location>
</feature>
<dbReference type="InterPro" id="IPR013762">
    <property type="entry name" value="Integrase-like_cat_sf"/>
</dbReference>
<feature type="compositionally biased region" description="Low complexity" evidence="4">
    <location>
        <begin position="1404"/>
        <end position="1421"/>
    </location>
</feature>
<keyword evidence="7" id="KW-1185">Reference proteome</keyword>
<dbReference type="GO" id="GO:0003677">
    <property type="term" value="F:DNA binding"/>
    <property type="evidence" value="ECO:0007669"/>
    <property type="project" value="InterPro"/>
</dbReference>
<dbReference type="InterPro" id="IPR011010">
    <property type="entry name" value="DNA_brk_join_enz"/>
</dbReference>
<organism evidence="6 7">
    <name type="scientific">Brenthis ino</name>
    <name type="common">lesser marbled fritillary</name>
    <dbReference type="NCBI Taxonomy" id="405034"/>
    <lineage>
        <taxon>Eukaryota</taxon>
        <taxon>Metazoa</taxon>
        <taxon>Ecdysozoa</taxon>
        <taxon>Arthropoda</taxon>
        <taxon>Hexapoda</taxon>
        <taxon>Insecta</taxon>
        <taxon>Pterygota</taxon>
        <taxon>Neoptera</taxon>
        <taxon>Endopterygota</taxon>
        <taxon>Lepidoptera</taxon>
        <taxon>Glossata</taxon>
        <taxon>Ditrysia</taxon>
        <taxon>Papilionoidea</taxon>
        <taxon>Nymphalidae</taxon>
        <taxon>Heliconiinae</taxon>
        <taxon>Argynnini</taxon>
        <taxon>Brenthis</taxon>
    </lineage>
</organism>
<dbReference type="GO" id="GO:0015074">
    <property type="term" value="P:DNA integration"/>
    <property type="evidence" value="ECO:0007669"/>
    <property type="project" value="InterPro"/>
</dbReference>
<feature type="non-terminal residue" evidence="6">
    <location>
        <position position="1476"/>
    </location>
</feature>